<dbReference type="GO" id="GO:0032259">
    <property type="term" value="P:methylation"/>
    <property type="evidence" value="ECO:0007669"/>
    <property type="project" value="UniProtKB-KW"/>
</dbReference>
<name>A0A4Q7WLR1_9ACTN</name>
<dbReference type="RefSeq" id="WP_130448488.1">
    <property type="nucleotide sequence ID" value="NZ_SHKR01000016.1"/>
</dbReference>
<proteinExistence type="predicted"/>
<keyword evidence="1" id="KW-0808">Transferase</keyword>
<sequence>MVGLVAMADDAQTDLPADPSAPWLELAPHYERARAREDSLDRLVEWPAQRHLLGDITGCSVLDVGCGNGGKLAELVGDGATASVGVDLSGNFLNDPLPGLEFIRGDLSELDSLPGLAGRRFDRILFLQSFGYAKDPVRTLQAARAMLADDGFILLTRTQPIRYAVERSEQNGTSLGEEYFSTAPFSYLSGWNDQITLTKRAYTISDLLNEFGAAGLWVETALEPQLPEDARLRYPHKQAWMNKYLGILIFKLRPLPSQ</sequence>
<reference evidence="1 2" key="1">
    <citation type="journal article" date="2015" name="Stand. Genomic Sci.">
        <title>Genomic Encyclopedia of Bacterial and Archaeal Type Strains, Phase III: the genomes of soil and plant-associated and newly described type strains.</title>
        <authorList>
            <person name="Whitman W.B."/>
            <person name="Woyke T."/>
            <person name="Klenk H.P."/>
            <person name="Zhou Y."/>
            <person name="Lilburn T.G."/>
            <person name="Beck B.J."/>
            <person name="De Vos P."/>
            <person name="Vandamme P."/>
            <person name="Eisen J.A."/>
            <person name="Garrity G."/>
            <person name="Hugenholtz P."/>
            <person name="Kyrpides N.C."/>
        </authorList>
    </citation>
    <scope>NUCLEOTIDE SEQUENCE [LARGE SCALE GENOMIC DNA]</scope>
    <source>
        <strain evidence="1 2">VKM Ac-2540</strain>
    </source>
</reference>
<dbReference type="Pfam" id="PF13489">
    <property type="entry name" value="Methyltransf_23"/>
    <property type="match status" value="1"/>
</dbReference>
<keyword evidence="1" id="KW-0489">Methyltransferase</keyword>
<dbReference type="Proteomes" id="UP000292027">
    <property type="component" value="Unassembled WGS sequence"/>
</dbReference>
<evidence type="ECO:0000313" key="1">
    <source>
        <dbReference type="EMBL" id="RZU10455.1"/>
    </source>
</evidence>
<dbReference type="Gene3D" id="3.40.50.150">
    <property type="entry name" value="Vaccinia Virus protein VP39"/>
    <property type="match status" value="1"/>
</dbReference>
<dbReference type="InterPro" id="IPR029063">
    <property type="entry name" value="SAM-dependent_MTases_sf"/>
</dbReference>
<organism evidence="1 2">
    <name type="scientific">Kribbella rubisoli</name>
    <dbReference type="NCBI Taxonomy" id="3075929"/>
    <lineage>
        <taxon>Bacteria</taxon>
        <taxon>Bacillati</taxon>
        <taxon>Actinomycetota</taxon>
        <taxon>Actinomycetes</taxon>
        <taxon>Propionibacteriales</taxon>
        <taxon>Kribbellaceae</taxon>
        <taxon>Kribbella</taxon>
    </lineage>
</organism>
<comment type="caution">
    <text evidence="1">The sequence shown here is derived from an EMBL/GenBank/DDBJ whole genome shotgun (WGS) entry which is preliminary data.</text>
</comment>
<dbReference type="AlphaFoldDB" id="A0A4Q7WLR1"/>
<dbReference type="OrthoDB" id="9805171at2"/>
<dbReference type="EMBL" id="SHKR01000016">
    <property type="protein sequence ID" value="RZU10455.1"/>
    <property type="molecule type" value="Genomic_DNA"/>
</dbReference>
<dbReference type="GO" id="GO:0008168">
    <property type="term" value="F:methyltransferase activity"/>
    <property type="evidence" value="ECO:0007669"/>
    <property type="project" value="UniProtKB-KW"/>
</dbReference>
<dbReference type="SUPFAM" id="SSF53335">
    <property type="entry name" value="S-adenosyl-L-methionine-dependent methyltransferases"/>
    <property type="match status" value="1"/>
</dbReference>
<gene>
    <name evidence="1" type="ORF">EV645_6917</name>
</gene>
<evidence type="ECO:0000313" key="2">
    <source>
        <dbReference type="Proteomes" id="UP000292027"/>
    </source>
</evidence>
<keyword evidence="2" id="KW-1185">Reference proteome</keyword>
<protein>
    <submittedName>
        <fullName evidence="1">SAM-dependent methyltransferase</fullName>
    </submittedName>
</protein>
<accession>A0A4Q7WLR1</accession>
<dbReference type="CDD" id="cd02440">
    <property type="entry name" value="AdoMet_MTases"/>
    <property type="match status" value="1"/>
</dbReference>